<organism evidence="9 10">
    <name type="scientific">Xenorhabdus innexi</name>
    <dbReference type="NCBI Taxonomy" id="290109"/>
    <lineage>
        <taxon>Bacteria</taxon>
        <taxon>Pseudomonadati</taxon>
        <taxon>Pseudomonadota</taxon>
        <taxon>Gammaproteobacteria</taxon>
        <taxon>Enterobacterales</taxon>
        <taxon>Morganellaceae</taxon>
        <taxon>Xenorhabdus</taxon>
    </lineage>
</organism>
<dbReference type="SUPFAM" id="SSF49401">
    <property type="entry name" value="Bacterial adhesins"/>
    <property type="match status" value="1"/>
</dbReference>
<dbReference type="Pfam" id="PF00419">
    <property type="entry name" value="Fimbrial"/>
    <property type="match status" value="1"/>
</dbReference>
<dbReference type="Proteomes" id="UP000224871">
    <property type="component" value="Unassembled WGS sequence"/>
</dbReference>
<evidence type="ECO:0000256" key="4">
    <source>
        <dbReference type="ARBA" id="ARBA00023263"/>
    </source>
</evidence>
<feature type="domain" description="Fimbrial-type adhesion" evidence="6">
    <location>
        <begin position="203"/>
        <end position="341"/>
    </location>
</feature>
<feature type="signal peptide" evidence="5">
    <location>
        <begin position="1"/>
        <end position="25"/>
    </location>
</feature>
<keyword evidence="11" id="KW-1185">Reference proteome</keyword>
<evidence type="ECO:0000313" key="10">
    <source>
        <dbReference type="Proteomes" id="UP000196435"/>
    </source>
</evidence>
<dbReference type="Gene3D" id="2.60.40.3310">
    <property type="match status" value="1"/>
</dbReference>
<dbReference type="PANTHER" id="PTHR33420:SF12">
    <property type="entry name" value="FIMBRIN-LIKE PROTEIN FIMI-RELATED"/>
    <property type="match status" value="1"/>
</dbReference>
<sequence>MVNRFKLLLASIFIVGMMSSFASQANYGGGACQYFPDFNSGTTQVSFGSPIYVPKDQPIGTTIKEVRLDQIYDKGYVAYCNRLMSTSWDQPDFNRAHYNYDAIYESGVPGVGIRINNWGLTDFGIGWFPRESNYPTTCYPPHGWHHGYTYYCGRTWGYLTVQLVKIAPNTGTGKIEGRILTRARLGHSNIVHSFYLAETQIITPTPSCSLTHKITRVNMGKFKTSEFRGIHSATRSRNFNLELDCDSNTEITMRLDGRPATGGSYKIWALDHDSDNITAKGVGLQIIFLSRLLSIGEPIVIKPSDQVRNFSLPMQARYIQTEPQITPGKANVTATVTLTYQ</sequence>
<comment type="similarity">
    <text evidence="2">Belongs to the fimbrial protein family.</text>
</comment>
<comment type="subcellular location">
    <subcellularLocation>
        <location evidence="1">Fimbrium</location>
    </subcellularLocation>
</comment>
<evidence type="ECO:0000313" key="11">
    <source>
        <dbReference type="Proteomes" id="UP000224871"/>
    </source>
</evidence>
<dbReference type="Proteomes" id="UP000196435">
    <property type="component" value="Unassembled WGS sequence"/>
</dbReference>
<dbReference type="InterPro" id="IPR054160">
    <property type="entry name" value="MrkD_recept-bd"/>
</dbReference>
<dbReference type="EMBL" id="FTLG01000173">
    <property type="protein sequence ID" value="SIP73550.1"/>
    <property type="molecule type" value="Genomic_DNA"/>
</dbReference>
<dbReference type="InterPro" id="IPR050263">
    <property type="entry name" value="Bact_Fimbrial_Adh_Pro"/>
</dbReference>
<evidence type="ECO:0000256" key="3">
    <source>
        <dbReference type="ARBA" id="ARBA00022729"/>
    </source>
</evidence>
<dbReference type="InterPro" id="IPR000259">
    <property type="entry name" value="Adhesion_dom_fimbrial"/>
</dbReference>
<dbReference type="InterPro" id="IPR008966">
    <property type="entry name" value="Adhesion_dom_sf"/>
</dbReference>
<dbReference type="AlphaFoldDB" id="A0A1N6MXI4"/>
<dbReference type="PANTHER" id="PTHR33420">
    <property type="entry name" value="FIMBRIAL SUBUNIT ELFA-RELATED"/>
    <property type="match status" value="1"/>
</dbReference>
<evidence type="ECO:0000313" key="9">
    <source>
        <dbReference type="EMBL" id="SIP73550.1"/>
    </source>
</evidence>
<dbReference type="EMBL" id="NIBU01000068">
    <property type="protein sequence ID" value="PHM30119.1"/>
    <property type="molecule type" value="Genomic_DNA"/>
</dbReference>
<dbReference type="GO" id="GO:0043709">
    <property type="term" value="P:cell adhesion involved in single-species biofilm formation"/>
    <property type="evidence" value="ECO:0007669"/>
    <property type="project" value="TreeGrafter"/>
</dbReference>
<feature type="chain" id="PRO_5013156371" evidence="5">
    <location>
        <begin position="26"/>
        <end position="341"/>
    </location>
</feature>
<dbReference type="InterPro" id="IPR036937">
    <property type="entry name" value="Adhesion_dom_fimbrial_sf"/>
</dbReference>
<dbReference type="OrthoDB" id="8970968at2"/>
<proteinExistence type="inferred from homology"/>
<feature type="domain" description="MrkD-like receptor binding" evidence="7">
    <location>
        <begin position="51"/>
        <end position="176"/>
    </location>
</feature>
<dbReference type="PROSITE" id="PS51257">
    <property type="entry name" value="PROKAR_LIPOPROTEIN"/>
    <property type="match status" value="1"/>
</dbReference>
<evidence type="ECO:0000256" key="5">
    <source>
        <dbReference type="SAM" id="SignalP"/>
    </source>
</evidence>
<name>A0A1N6MXI4_9GAMM</name>
<protein>
    <submittedName>
        <fullName evidence="8">Fimbrial adhesin protein</fullName>
    </submittedName>
</protein>
<reference evidence="8 11" key="3">
    <citation type="journal article" date="2017" name="Nat. Microbiol.">
        <title>Natural product diversity associated with the nematode symbionts Photorhabdus and Xenorhabdus.</title>
        <authorList>
            <person name="Tobias N.J."/>
            <person name="Wolff H."/>
            <person name="Djahanschiri B."/>
            <person name="Grundmann F."/>
            <person name="Kronenwerth M."/>
            <person name="Shi Y.M."/>
            <person name="Simonyi S."/>
            <person name="Grun P."/>
            <person name="Shapiro-Ilan D."/>
            <person name="Pidot S.J."/>
            <person name="Stinear T.P."/>
            <person name="Ebersberger I."/>
            <person name="Bode H.B."/>
        </authorList>
    </citation>
    <scope>NUCLEOTIDE SEQUENCE [LARGE SCALE GENOMIC DNA]</scope>
    <source>
        <strain evidence="8 11">DSM 16336</strain>
    </source>
</reference>
<reference evidence="10" key="1">
    <citation type="submission" date="2016-12" db="EMBL/GenBank/DDBJ databases">
        <authorList>
            <person name="Gaudriault S."/>
        </authorList>
    </citation>
    <scope>NUCLEOTIDE SEQUENCE [LARGE SCALE GENOMIC DNA]</scope>
    <source>
        <strain evidence="10">HGB1681 (deposited as PTA-6826 in the American Type Culture Collection)</strain>
    </source>
</reference>
<dbReference type="Gene3D" id="2.60.40.1090">
    <property type="entry name" value="Fimbrial-type adhesion domain"/>
    <property type="match status" value="1"/>
</dbReference>
<dbReference type="RefSeq" id="WP_086953074.1">
    <property type="nucleotide sequence ID" value="NZ_CAWNQC010000268.1"/>
</dbReference>
<keyword evidence="4" id="KW-0281">Fimbrium</keyword>
<reference evidence="9" key="2">
    <citation type="submission" date="2016-12" db="EMBL/GenBank/DDBJ databases">
        <authorList>
            <person name="Song W.-J."/>
            <person name="Kurnit D.M."/>
        </authorList>
    </citation>
    <scope>NUCLEOTIDE SEQUENCE [LARGE SCALE GENOMIC DNA]</scope>
    <source>
        <strain evidence="9">HGB1681</strain>
    </source>
</reference>
<evidence type="ECO:0000256" key="1">
    <source>
        <dbReference type="ARBA" id="ARBA00004561"/>
    </source>
</evidence>
<evidence type="ECO:0000256" key="2">
    <source>
        <dbReference type="ARBA" id="ARBA00006671"/>
    </source>
</evidence>
<dbReference type="GO" id="GO:0009289">
    <property type="term" value="C:pilus"/>
    <property type="evidence" value="ECO:0007669"/>
    <property type="project" value="UniProtKB-SubCell"/>
</dbReference>
<dbReference type="Pfam" id="PF22003">
    <property type="entry name" value="MrkDrd"/>
    <property type="match status" value="1"/>
</dbReference>
<accession>A0A1N6MXI4</accession>
<evidence type="ECO:0000259" key="6">
    <source>
        <dbReference type="Pfam" id="PF00419"/>
    </source>
</evidence>
<evidence type="ECO:0000259" key="7">
    <source>
        <dbReference type="Pfam" id="PF22003"/>
    </source>
</evidence>
<evidence type="ECO:0000313" key="8">
    <source>
        <dbReference type="EMBL" id="PHM30119.1"/>
    </source>
</evidence>
<keyword evidence="3 5" id="KW-0732">Signal</keyword>
<gene>
    <name evidence="8" type="ORF">Xinn_03513</name>
    <name evidence="9" type="ORF">XIS1_320003</name>
</gene>